<dbReference type="CDD" id="cd04647">
    <property type="entry name" value="LbH_MAT_like"/>
    <property type="match status" value="1"/>
</dbReference>
<evidence type="ECO:0000313" key="4">
    <source>
        <dbReference type="EMBL" id="TKB53955.1"/>
    </source>
</evidence>
<proteinExistence type="predicted"/>
<dbReference type="Proteomes" id="UP000305675">
    <property type="component" value="Unassembled WGS sequence"/>
</dbReference>
<dbReference type="RefSeq" id="WP_136863937.1">
    <property type="nucleotide sequence ID" value="NZ_SWCJ01000010.1"/>
</dbReference>
<dbReference type="OrthoDB" id="9815592at2"/>
<sequence length="190" mass="20262">MACYSSQQLVEMGFARVGQNPRISTKASFYGVERIELGDNVRIDDFCTLSAGAGGIKLGNCIHIALYSSIVGAGRVELGDYANISGRVSIYSSSDDYSGEWMTNPMVPDEFTNVTHAPINIGKHCIIGAGAVVLPGVDLGDGAAVGALSLVNKSLAEWQIYAGQPAKRIKSRSKNAIKLQEKLELHVENS</sequence>
<dbReference type="Gene3D" id="2.160.10.10">
    <property type="entry name" value="Hexapeptide repeat proteins"/>
    <property type="match status" value="1"/>
</dbReference>
<organism evidence="4 5">
    <name type="scientific">Ferrimonas aestuarii</name>
    <dbReference type="NCBI Taxonomy" id="2569539"/>
    <lineage>
        <taxon>Bacteria</taxon>
        <taxon>Pseudomonadati</taxon>
        <taxon>Pseudomonadota</taxon>
        <taxon>Gammaproteobacteria</taxon>
        <taxon>Alteromonadales</taxon>
        <taxon>Ferrimonadaceae</taxon>
        <taxon>Ferrimonas</taxon>
    </lineage>
</organism>
<evidence type="ECO:0000313" key="5">
    <source>
        <dbReference type="Proteomes" id="UP000305675"/>
    </source>
</evidence>
<dbReference type="PANTHER" id="PTHR23416">
    <property type="entry name" value="SIALIC ACID SYNTHASE-RELATED"/>
    <property type="match status" value="1"/>
</dbReference>
<dbReference type="InterPro" id="IPR011004">
    <property type="entry name" value="Trimer_LpxA-like_sf"/>
</dbReference>
<comment type="caution">
    <text evidence="4">The sequence shown here is derived from an EMBL/GenBank/DDBJ whole genome shotgun (WGS) entry which is preliminary data.</text>
</comment>
<dbReference type="GO" id="GO:0016746">
    <property type="term" value="F:acyltransferase activity"/>
    <property type="evidence" value="ECO:0007669"/>
    <property type="project" value="UniProtKB-KW"/>
</dbReference>
<name>A0A4U1BMI4_9GAMM</name>
<evidence type="ECO:0000256" key="2">
    <source>
        <dbReference type="ARBA" id="ARBA00022737"/>
    </source>
</evidence>
<gene>
    <name evidence="4" type="ORF">FCL42_13445</name>
</gene>
<keyword evidence="3 4" id="KW-0012">Acyltransferase</keyword>
<evidence type="ECO:0000256" key="1">
    <source>
        <dbReference type="ARBA" id="ARBA00022679"/>
    </source>
</evidence>
<keyword evidence="1 4" id="KW-0808">Transferase</keyword>
<evidence type="ECO:0000256" key="3">
    <source>
        <dbReference type="ARBA" id="ARBA00023315"/>
    </source>
</evidence>
<dbReference type="EMBL" id="SWCJ01000010">
    <property type="protein sequence ID" value="TKB53955.1"/>
    <property type="molecule type" value="Genomic_DNA"/>
</dbReference>
<dbReference type="PROSITE" id="PS00101">
    <property type="entry name" value="HEXAPEP_TRANSFERASES"/>
    <property type="match status" value="1"/>
</dbReference>
<accession>A0A4U1BMI4</accession>
<dbReference type="AlphaFoldDB" id="A0A4U1BMI4"/>
<protein>
    <submittedName>
        <fullName evidence="4">Acyltransferase</fullName>
    </submittedName>
</protein>
<keyword evidence="5" id="KW-1185">Reference proteome</keyword>
<dbReference type="InterPro" id="IPR018357">
    <property type="entry name" value="Hexapep_transf_CS"/>
</dbReference>
<keyword evidence="2" id="KW-0677">Repeat</keyword>
<dbReference type="InterPro" id="IPR051159">
    <property type="entry name" value="Hexapeptide_acetyltransf"/>
</dbReference>
<dbReference type="SUPFAM" id="SSF51161">
    <property type="entry name" value="Trimeric LpxA-like enzymes"/>
    <property type="match status" value="1"/>
</dbReference>
<reference evidence="4 5" key="1">
    <citation type="submission" date="2019-04" db="EMBL/GenBank/DDBJ databases">
        <authorList>
            <person name="Hwang J.C."/>
        </authorList>
    </citation>
    <scope>NUCLEOTIDE SEQUENCE [LARGE SCALE GENOMIC DNA]</scope>
    <source>
        <strain evidence="4 5">IMCC35002</strain>
    </source>
</reference>
<dbReference type="Pfam" id="PF00132">
    <property type="entry name" value="Hexapep"/>
    <property type="match status" value="1"/>
</dbReference>
<dbReference type="InterPro" id="IPR001451">
    <property type="entry name" value="Hexapep"/>
</dbReference>